<reference evidence="1 2" key="1">
    <citation type="journal article" date="2016" name="Genome Announc.">
        <title>Draft Whole-Genome Sequence of Trichoderma gamsii T6085, a Promising Biocontrol Agent of Fusarium Head Blight on Wheat.</title>
        <authorList>
            <person name="Baroncelli R."/>
            <person name="Zapparata A."/>
            <person name="Piaggeschi G."/>
            <person name="Sarrocco S."/>
            <person name="Vannacci G."/>
        </authorList>
    </citation>
    <scope>NUCLEOTIDE SEQUENCE [LARGE SCALE GENOMIC DNA]</scope>
    <source>
        <strain evidence="1 2">T6085</strain>
    </source>
</reference>
<organism evidence="1 2">
    <name type="scientific">Trichoderma gamsii</name>
    <dbReference type="NCBI Taxonomy" id="398673"/>
    <lineage>
        <taxon>Eukaryota</taxon>
        <taxon>Fungi</taxon>
        <taxon>Dikarya</taxon>
        <taxon>Ascomycota</taxon>
        <taxon>Pezizomycotina</taxon>
        <taxon>Sordariomycetes</taxon>
        <taxon>Hypocreomycetidae</taxon>
        <taxon>Hypocreales</taxon>
        <taxon>Hypocreaceae</taxon>
        <taxon>Trichoderma</taxon>
    </lineage>
</organism>
<comment type="caution">
    <text evidence="1">The sequence shown here is derived from an EMBL/GenBank/DDBJ whole genome shotgun (WGS) entry which is preliminary data.</text>
</comment>
<gene>
    <name evidence="1" type="ORF">TGAM01_v201958</name>
</gene>
<accession>A0A2P4ZX43</accession>
<evidence type="ECO:0000313" key="1">
    <source>
        <dbReference type="EMBL" id="PON28850.1"/>
    </source>
</evidence>
<dbReference type="RefSeq" id="XP_024406287.1">
    <property type="nucleotide sequence ID" value="XM_024548884.1"/>
</dbReference>
<evidence type="ECO:0000313" key="2">
    <source>
        <dbReference type="Proteomes" id="UP000054821"/>
    </source>
</evidence>
<keyword evidence="2" id="KW-1185">Reference proteome</keyword>
<proteinExistence type="predicted"/>
<dbReference type="EMBL" id="JPDN02000005">
    <property type="protein sequence ID" value="PON28850.1"/>
    <property type="molecule type" value="Genomic_DNA"/>
</dbReference>
<dbReference type="GeneID" id="36347365"/>
<protein>
    <submittedName>
        <fullName evidence="1">Uncharacterized protein</fullName>
    </submittedName>
</protein>
<dbReference type="Proteomes" id="UP000054821">
    <property type="component" value="Unassembled WGS sequence"/>
</dbReference>
<name>A0A2P4ZX43_9HYPO</name>
<dbReference type="AlphaFoldDB" id="A0A2P4ZX43"/>
<sequence>MNSPQWDLSRYDSCIGTYHQKARWMAGFIIPVLEALKTRRSDSNLLFPKHFFMVQREEVAILERANEPYTPTFSNRPGR</sequence>